<organism evidence="1 2">
    <name type="scientific">Ilyodon furcidens</name>
    <name type="common">goldbreast splitfin</name>
    <dbReference type="NCBI Taxonomy" id="33524"/>
    <lineage>
        <taxon>Eukaryota</taxon>
        <taxon>Metazoa</taxon>
        <taxon>Chordata</taxon>
        <taxon>Craniata</taxon>
        <taxon>Vertebrata</taxon>
        <taxon>Euteleostomi</taxon>
        <taxon>Actinopterygii</taxon>
        <taxon>Neopterygii</taxon>
        <taxon>Teleostei</taxon>
        <taxon>Neoteleostei</taxon>
        <taxon>Acanthomorphata</taxon>
        <taxon>Ovalentaria</taxon>
        <taxon>Atherinomorphae</taxon>
        <taxon>Cyprinodontiformes</taxon>
        <taxon>Goodeidae</taxon>
        <taxon>Ilyodon</taxon>
    </lineage>
</organism>
<evidence type="ECO:0000313" key="2">
    <source>
        <dbReference type="Proteomes" id="UP001482620"/>
    </source>
</evidence>
<sequence>MSDEENLIVPPFLEDVRVQFVAEKVCFLLQLQRQIWERSAANGEFQALLKDFFQKETVIYFSSSSKHCVLASNEVPPVASQDRQIYILKKRTTAINSENYRGLLTFGVLSASPLMQLSCVIQQVIAL</sequence>
<reference evidence="1 2" key="1">
    <citation type="submission" date="2021-06" db="EMBL/GenBank/DDBJ databases">
        <authorList>
            <person name="Palmer J.M."/>
        </authorList>
    </citation>
    <scope>NUCLEOTIDE SEQUENCE [LARGE SCALE GENOMIC DNA]</scope>
    <source>
        <strain evidence="2">if_2019</strain>
        <tissue evidence="1">Muscle</tissue>
    </source>
</reference>
<proteinExistence type="predicted"/>
<name>A0ABV0SZU2_9TELE</name>
<keyword evidence="2" id="KW-1185">Reference proteome</keyword>
<accession>A0ABV0SZU2</accession>
<comment type="caution">
    <text evidence="1">The sequence shown here is derived from an EMBL/GenBank/DDBJ whole genome shotgun (WGS) entry which is preliminary data.</text>
</comment>
<dbReference type="EMBL" id="JAHRIQ010013705">
    <property type="protein sequence ID" value="MEQ2225749.1"/>
    <property type="molecule type" value="Genomic_DNA"/>
</dbReference>
<dbReference type="Proteomes" id="UP001482620">
    <property type="component" value="Unassembled WGS sequence"/>
</dbReference>
<gene>
    <name evidence="1" type="ORF">ILYODFUR_020508</name>
</gene>
<evidence type="ECO:0000313" key="1">
    <source>
        <dbReference type="EMBL" id="MEQ2225749.1"/>
    </source>
</evidence>
<protein>
    <submittedName>
        <fullName evidence="1">Uncharacterized protein</fullName>
    </submittedName>
</protein>